<evidence type="ECO:0000256" key="13">
    <source>
        <dbReference type="SAM" id="SignalP"/>
    </source>
</evidence>
<dbReference type="GO" id="GO:0005764">
    <property type="term" value="C:lysosome"/>
    <property type="evidence" value="ECO:0007669"/>
    <property type="project" value="UniProtKB-SubCell"/>
</dbReference>
<protein>
    <recommendedName>
        <fullName evidence="8">palmitoyl-CoA hydrolase</fullName>
        <ecNumber evidence="8">3.1.2.2</ecNumber>
    </recommendedName>
</protein>
<evidence type="ECO:0000256" key="6">
    <source>
        <dbReference type="ARBA" id="ARBA00023180"/>
    </source>
</evidence>
<dbReference type="InterPro" id="IPR002472">
    <property type="entry name" value="Palm_thioest"/>
</dbReference>
<dbReference type="Proteomes" id="UP000007754">
    <property type="component" value="Unplaced"/>
</dbReference>
<evidence type="ECO:0000256" key="1">
    <source>
        <dbReference type="ARBA" id="ARBA00004371"/>
    </source>
</evidence>
<evidence type="ECO:0000313" key="15">
    <source>
        <dbReference type="Proteomes" id="UP000007754"/>
    </source>
</evidence>
<accession>A0A674HF50</accession>
<dbReference type="PANTHER" id="PTHR11247:SF27">
    <property type="entry name" value="LYSOSOMAL THIOESTERASE PPT2"/>
    <property type="match status" value="1"/>
</dbReference>
<evidence type="ECO:0000256" key="10">
    <source>
        <dbReference type="ARBA" id="ARBA00093353"/>
    </source>
</evidence>
<evidence type="ECO:0000256" key="9">
    <source>
        <dbReference type="ARBA" id="ARBA00093223"/>
    </source>
</evidence>
<dbReference type="GO" id="GO:0098599">
    <property type="term" value="F:palmitoyl hydrolase activity"/>
    <property type="evidence" value="ECO:0007669"/>
    <property type="project" value="InterPro"/>
</dbReference>
<keyword evidence="3 13" id="KW-0732">Signal</keyword>
<feature type="chain" id="PRO_5025689521" description="palmitoyl-CoA hydrolase" evidence="13">
    <location>
        <begin position="35"/>
        <end position="359"/>
    </location>
</feature>
<feature type="signal peptide" evidence="13">
    <location>
        <begin position="1"/>
        <end position="34"/>
    </location>
</feature>
<dbReference type="AlphaFoldDB" id="A0A674HF50"/>
<reference evidence="14" key="2">
    <citation type="submission" date="2025-09" db="UniProtKB">
        <authorList>
            <consortium name="Ensembl"/>
        </authorList>
    </citation>
    <scope>IDENTIFICATION</scope>
</reference>
<evidence type="ECO:0000256" key="3">
    <source>
        <dbReference type="ARBA" id="ARBA00022729"/>
    </source>
</evidence>
<evidence type="ECO:0000256" key="2">
    <source>
        <dbReference type="ARBA" id="ARBA00010758"/>
    </source>
</evidence>
<keyword evidence="15" id="KW-1185">Reference proteome</keyword>
<reference evidence="14" key="1">
    <citation type="submission" date="2025-08" db="UniProtKB">
        <authorList>
            <consortium name="Ensembl"/>
        </authorList>
    </citation>
    <scope>IDENTIFICATION</scope>
</reference>
<evidence type="ECO:0000256" key="4">
    <source>
        <dbReference type="ARBA" id="ARBA00022801"/>
    </source>
</evidence>
<sequence length="359" mass="39246">MPRAPWRGGGGGAALPLPLLLLLLPPLPPPGARGAPFRPVVIVHGLFDSPGDFRHLRQFINESHPGAEVTVLDLFDRGASLRPLWLQVDGFRRALTPIMANAARGVHLLGYSQGGLICRALLATTPDHNVQSFISLAAPQMGQYGDTDYLKWLFPRHMKSNLYRLCYTPLGQGVSICNYWNDPHHRDLYLNSSDFLALLNDERLHPNASDWKRNLLRIQRLVLIGGPDDGVITPWQSSLFGFYDANETVRDMEAQPVFLQDTFGLRSLWARGGFGDFWDIFGVYCGIFSGYFGAVFGLVLGCFWGFKWGFSRCRCSCRTPSASGRSGPGGLSAAAPSRGSHTRPGTATGGSTRNASGPG</sequence>
<dbReference type="GeneTree" id="ENSGT00940000155779"/>
<keyword evidence="12" id="KW-0812">Transmembrane</keyword>
<keyword evidence="5" id="KW-1015">Disulfide bond</keyword>
<evidence type="ECO:0000256" key="12">
    <source>
        <dbReference type="SAM" id="Phobius"/>
    </source>
</evidence>
<evidence type="ECO:0000256" key="5">
    <source>
        <dbReference type="ARBA" id="ARBA00023157"/>
    </source>
</evidence>
<keyword evidence="6" id="KW-0325">Glycoprotein</keyword>
<dbReference type="Ensembl" id="ENSTGUT00000043693.1">
    <property type="protein sequence ID" value="ENSTGUP00000033591.1"/>
    <property type="gene ID" value="ENSTGUG00000023270.1"/>
</dbReference>
<comment type="subcellular location">
    <subcellularLocation>
        <location evidence="1">Lysosome</location>
    </subcellularLocation>
</comment>
<dbReference type="PANTHER" id="PTHR11247">
    <property type="entry name" value="PALMITOYL-PROTEIN THIOESTERASE/DOLICHYLDIPHOSPHATASE 1"/>
    <property type="match status" value="1"/>
</dbReference>
<keyword evidence="4" id="KW-0378">Hydrolase</keyword>
<keyword evidence="12" id="KW-1133">Transmembrane helix</keyword>
<dbReference type="GO" id="GO:0016790">
    <property type="term" value="F:thiolester hydrolase activity"/>
    <property type="evidence" value="ECO:0007669"/>
    <property type="project" value="TreeGrafter"/>
</dbReference>
<organism evidence="14 15">
    <name type="scientific">Taeniopygia guttata</name>
    <name type="common">Zebra finch</name>
    <name type="synonym">Poephila guttata</name>
    <dbReference type="NCBI Taxonomy" id="59729"/>
    <lineage>
        <taxon>Eukaryota</taxon>
        <taxon>Metazoa</taxon>
        <taxon>Chordata</taxon>
        <taxon>Craniata</taxon>
        <taxon>Vertebrata</taxon>
        <taxon>Euteleostomi</taxon>
        <taxon>Archelosauria</taxon>
        <taxon>Archosauria</taxon>
        <taxon>Dinosauria</taxon>
        <taxon>Saurischia</taxon>
        <taxon>Theropoda</taxon>
        <taxon>Coelurosauria</taxon>
        <taxon>Aves</taxon>
        <taxon>Neognathae</taxon>
        <taxon>Neoaves</taxon>
        <taxon>Telluraves</taxon>
        <taxon>Australaves</taxon>
        <taxon>Passeriformes</taxon>
        <taxon>Passeroidea</taxon>
        <taxon>Estrildidae</taxon>
        <taxon>Estrildinae</taxon>
        <taxon>Taeniopygia</taxon>
    </lineage>
</organism>
<dbReference type="EC" id="3.1.2.2" evidence="8"/>
<evidence type="ECO:0000256" key="8">
    <source>
        <dbReference type="ARBA" id="ARBA00038848"/>
    </source>
</evidence>
<dbReference type="PRINTS" id="PR00414">
    <property type="entry name" value="PPTHIESTRASE"/>
</dbReference>
<comment type="function">
    <text evidence="10">Catalyzes the cleavage of thioester bonds from S-palmitoyl-CoA or S-palmitoyl-N-acetylcysteamine (unbranched structures) but does not have activity against palmitoylcysteine or palmitoylated proteins, branched structures or bulky head groups. Conversely, hydrolyzes both long and short chain fatty acyl-CoA substrate.</text>
</comment>
<dbReference type="OMA" id="DSTKPLW"/>
<evidence type="ECO:0000313" key="14">
    <source>
        <dbReference type="Ensembl" id="ENSTGUP00000033591.1"/>
    </source>
</evidence>
<dbReference type="InParanoid" id="A0A674HF50"/>
<proteinExistence type="inferred from homology"/>
<keyword evidence="12" id="KW-0472">Membrane</keyword>
<evidence type="ECO:0000256" key="11">
    <source>
        <dbReference type="SAM" id="MobiDB-lite"/>
    </source>
</evidence>
<name>A0A674HF50_TAEGU</name>
<feature type="region of interest" description="Disordered" evidence="11">
    <location>
        <begin position="320"/>
        <end position="359"/>
    </location>
</feature>
<keyword evidence="7" id="KW-0458">Lysosome</keyword>
<dbReference type="Pfam" id="PF02089">
    <property type="entry name" value="Palm_thioest"/>
    <property type="match status" value="1"/>
</dbReference>
<comment type="similarity">
    <text evidence="2">Belongs to the palmitoyl-protein thioesterase family.</text>
</comment>
<evidence type="ECO:0000256" key="7">
    <source>
        <dbReference type="ARBA" id="ARBA00023228"/>
    </source>
</evidence>
<feature type="compositionally biased region" description="Polar residues" evidence="11">
    <location>
        <begin position="343"/>
        <end position="359"/>
    </location>
</feature>
<dbReference type="FunFam" id="3.40.50.1820:FF:000037">
    <property type="entry name" value="Lysosomal thioesterase PPT2 homolog"/>
    <property type="match status" value="1"/>
</dbReference>
<dbReference type="InterPro" id="IPR029058">
    <property type="entry name" value="AB_hydrolase_fold"/>
</dbReference>
<comment type="catalytic activity">
    <reaction evidence="9">
        <text>S-hexadecanoyl-N-acetylcysteamine + H2O = N-acetylcysteamine + hexadecanoate + H(+)</text>
        <dbReference type="Rhea" id="RHEA:84099"/>
        <dbReference type="ChEBI" id="CHEBI:7896"/>
        <dbReference type="ChEBI" id="CHEBI:15377"/>
        <dbReference type="ChEBI" id="CHEBI:15378"/>
        <dbReference type="ChEBI" id="CHEBI:74410"/>
        <dbReference type="ChEBI" id="CHEBI:233601"/>
    </reaction>
</comment>
<dbReference type="SUPFAM" id="SSF53474">
    <property type="entry name" value="alpha/beta-Hydrolases"/>
    <property type="match status" value="1"/>
</dbReference>
<dbReference type="Gene3D" id="3.40.50.1820">
    <property type="entry name" value="alpha/beta hydrolase"/>
    <property type="match status" value="1"/>
</dbReference>
<feature type="transmembrane region" description="Helical" evidence="12">
    <location>
        <begin position="281"/>
        <end position="306"/>
    </location>
</feature>